<dbReference type="RefSeq" id="WP_009541724.1">
    <property type="nucleotide sequence ID" value="NZ_ANHY01000017.1"/>
</dbReference>
<dbReference type="SUPFAM" id="SSF109604">
    <property type="entry name" value="HD-domain/PDEase-like"/>
    <property type="match status" value="1"/>
</dbReference>
<evidence type="ECO:0000313" key="2">
    <source>
        <dbReference type="Proteomes" id="UP000009881"/>
    </source>
</evidence>
<name>K9GSC0_9PROT</name>
<dbReference type="GO" id="GO:0016787">
    <property type="term" value="F:hydrolase activity"/>
    <property type="evidence" value="ECO:0007669"/>
    <property type="project" value="UniProtKB-KW"/>
</dbReference>
<gene>
    <name evidence="1" type="ORF">C882_1068</name>
</gene>
<dbReference type="Proteomes" id="UP000009881">
    <property type="component" value="Unassembled WGS sequence"/>
</dbReference>
<dbReference type="EMBL" id="ANHY01000017">
    <property type="protein sequence ID" value="EKV28067.1"/>
    <property type="molecule type" value="Genomic_DNA"/>
</dbReference>
<dbReference type="PATRIC" id="fig|1238182.3.peg.3282"/>
<sequence>MTDTNRLLQKHAPRTWQRMLSGRRLNLLEPSAVDVEIEDIALGLARNTRWNGQTIGEHAWSIAQHSDLVVDIMRGFSPAPPPWVLMAGKLHDASEYVTHDLITPLKAVVGDVFKEVEARLTEAIHIRFGLPARLDPKIKQQIKKADQIAAATEAVQLAGFTADELKPILGIKARPLAGVTLTPLPSDQARRTFLEGFHALEAEMAAVRRT</sequence>
<dbReference type="eggNOG" id="COG1896">
    <property type="taxonomic scope" value="Bacteria"/>
</dbReference>
<accession>K9GSC0</accession>
<dbReference type="Gene3D" id="1.10.3210.10">
    <property type="entry name" value="Hypothetical protein af1432"/>
    <property type="match status" value="1"/>
</dbReference>
<reference evidence="1 2" key="1">
    <citation type="journal article" date="2013" name="Genome Announc.">
        <title>Draft Genome Sequence of an Alphaproteobacterium, Caenispirillum salinarum AK4(T), Isolated from a Solar Saltern.</title>
        <authorList>
            <person name="Khatri I."/>
            <person name="Singh A."/>
            <person name="Korpole S."/>
            <person name="Pinnaka A.K."/>
            <person name="Subramanian S."/>
        </authorList>
    </citation>
    <scope>NUCLEOTIDE SEQUENCE [LARGE SCALE GENOMIC DNA]</scope>
    <source>
        <strain evidence="1 2">AK4</strain>
    </source>
</reference>
<evidence type="ECO:0000313" key="1">
    <source>
        <dbReference type="EMBL" id="EKV28067.1"/>
    </source>
</evidence>
<dbReference type="STRING" id="1238182.C882_1068"/>
<keyword evidence="2" id="KW-1185">Reference proteome</keyword>
<proteinExistence type="predicted"/>
<comment type="caution">
    <text evidence="1">The sequence shown here is derived from an EMBL/GenBank/DDBJ whole genome shotgun (WGS) entry which is preliminary data.</text>
</comment>
<dbReference type="AlphaFoldDB" id="K9GSC0"/>
<keyword evidence="1" id="KW-0378">Hydrolase</keyword>
<protein>
    <submittedName>
        <fullName evidence="1">Putative hydrolase of HD superfamily</fullName>
    </submittedName>
</protein>
<organism evidence="1 2">
    <name type="scientific">Caenispirillum salinarum AK4</name>
    <dbReference type="NCBI Taxonomy" id="1238182"/>
    <lineage>
        <taxon>Bacteria</taxon>
        <taxon>Pseudomonadati</taxon>
        <taxon>Pseudomonadota</taxon>
        <taxon>Alphaproteobacteria</taxon>
        <taxon>Rhodospirillales</taxon>
        <taxon>Novispirillaceae</taxon>
        <taxon>Caenispirillum</taxon>
    </lineage>
</organism>